<dbReference type="PANTHER" id="PTHR12395">
    <property type="entry name" value="DOM-3 RELATED"/>
    <property type="match status" value="1"/>
</dbReference>
<dbReference type="GeneID" id="5000473"/>
<keyword evidence="2" id="KW-0479">Metal-binding</keyword>
<dbReference type="Pfam" id="PF08652">
    <property type="entry name" value="RAI1"/>
    <property type="match status" value="1"/>
</dbReference>
<accession>A4RSJ0</accession>
<comment type="cofactor">
    <cofactor evidence="2">
        <name>a divalent metal cation</name>
        <dbReference type="ChEBI" id="CHEBI:60240"/>
    </cofactor>
</comment>
<evidence type="ECO:0000256" key="2">
    <source>
        <dbReference type="RuleBase" id="RU367113"/>
    </source>
</evidence>
<dbReference type="eggNOG" id="KOG1982">
    <property type="taxonomic scope" value="Eukaryota"/>
</dbReference>
<keyword evidence="2" id="KW-0694">RNA-binding</keyword>
<organism evidence="5 6">
    <name type="scientific">Ostreococcus lucimarinus (strain CCE9901)</name>
    <dbReference type="NCBI Taxonomy" id="436017"/>
    <lineage>
        <taxon>Eukaryota</taxon>
        <taxon>Viridiplantae</taxon>
        <taxon>Chlorophyta</taxon>
        <taxon>Mamiellophyceae</taxon>
        <taxon>Mamiellales</taxon>
        <taxon>Bathycoccaceae</taxon>
        <taxon>Ostreococcus</taxon>
    </lineage>
</organism>
<dbReference type="AlphaFoldDB" id="A4RSJ0"/>
<dbReference type="STRING" id="436017.A4RSJ0"/>
<dbReference type="InterPro" id="IPR013961">
    <property type="entry name" value="RAI1"/>
</dbReference>
<dbReference type="OMA" id="RVNFIRD"/>
<name>A4RSJ0_OSTLU</name>
<proteinExistence type="inferred from homology"/>
<reference evidence="5 6" key="1">
    <citation type="journal article" date="2007" name="Proc. Natl. Acad. Sci. U.S.A.">
        <title>The tiny eukaryote Ostreococcus provides genomic insights into the paradox of plankton speciation.</title>
        <authorList>
            <person name="Palenik B."/>
            <person name="Grimwood J."/>
            <person name="Aerts A."/>
            <person name="Rouze P."/>
            <person name="Salamov A."/>
            <person name="Putnam N."/>
            <person name="Dupont C."/>
            <person name="Jorgensen R."/>
            <person name="Derelle E."/>
            <person name="Rombauts S."/>
            <person name="Zhou K."/>
            <person name="Otillar R."/>
            <person name="Merchant S.S."/>
            <person name="Podell S."/>
            <person name="Gaasterland T."/>
            <person name="Napoli C."/>
            <person name="Gendler K."/>
            <person name="Manuell A."/>
            <person name="Tai V."/>
            <person name="Vallon O."/>
            <person name="Piganeau G."/>
            <person name="Jancek S."/>
            <person name="Heijde M."/>
            <person name="Jabbari K."/>
            <person name="Bowler C."/>
            <person name="Lohr M."/>
            <person name="Robbens S."/>
            <person name="Werner G."/>
            <person name="Dubchak I."/>
            <person name="Pazour G.J."/>
            <person name="Ren Q."/>
            <person name="Paulsen I."/>
            <person name="Delwiche C."/>
            <person name="Schmutz J."/>
            <person name="Rokhsar D."/>
            <person name="Van de Peer Y."/>
            <person name="Moreau H."/>
            <person name="Grigoriev I.V."/>
        </authorList>
    </citation>
    <scope>NUCLEOTIDE SEQUENCE [LARGE SCALE GENOMIC DNA]</scope>
    <source>
        <strain evidence="5 6">CCE9901</strain>
    </source>
</reference>
<protein>
    <recommendedName>
        <fullName evidence="2">Decapping nuclease</fullName>
        <ecNumber evidence="2">3.6.1.-</ecNumber>
    </recommendedName>
</protein>
<dbReference type="GO" id="GO:0003723">
    <property type="term" value="F:RNA binding"/>
    <property type="evidence" value="ECO:0007669"/>
    <property type="project" value="UniProtKB-KW"/>
</dbReference>
<comment type="function">
    <text evidence="2">Decapping enzyme for NAD-capped RNAs: specifically hydrolyzes the nicotinamide adenine dinucleotide (NAD) cap from a subset of RNAs by removing the entire NAD moiety from the 5'-end of an NAD-capped RNA.</text>
</comment>
<dbReference type="KEGG" id="olu:OSTLU_14335"/>
<dbReference type="Proteomes" id="UP000001568">
    <property type="component" value="Chromosome 2"/>
</dbReference>
<dbReference type="HOGENOM" id="CLU_542243_0_0_1"/>
<dbReference type="RefSeq" id="XP_001416237.1">
    <property type="nucleotide sequence ID" value="XM_001416200.1"/>
</dbReference>
<dbReference type="GO" id="GO:0005634">
    <property type="term" value="C:nucleus"/>
    <property type="evidence" value="ECO:0007669"/>
    <property type="project" value="UniProtKB-SubCell"/>
</dbReference>
<keyword evidence="6" id="KW-1185">Reference proteome</keyword>
<dbReference type="GO" id="GO:0004518">
    <property type="term" value="F:nuclease activity"/>
    <property type="evidence" value="ECO:0007669"/>
    <property type="project" value="UniProtKB-KW"/>
</dbReference>
<dbReference type="Gramene" id="ABO94530">
    <property type="protein sequence ID" value="ABO94530"/>
    <property type="gene ID" value="OSTLU_14335"/>
</dbReference>
<keyword evidence="2" id="KW-0539">Nucleus</keyword>
<feature type="domain" description="RAI1-like" evidence="4">
    <location>
        <begin position="64"/>
        <end position="385"/>
    </location>
</feature>
<evidence type="ECO:0000256" key="1">
    <source>
        <dbReference type="ARBA" id="ARBA00006562"/>
    </source>
</evidence>
<dbReference type="GO" id="GO:0000166">
    <property type="term" value="F:nucleotide binding"/>
    <property type="evidence" value="ECO:0007669"/>
    <property type="project" value="UniProtKB-KW"/>
</dbReference>
<dbReference type="PANTHER" id="PTHR12395:SF9">
    <property type="entry name" value="DECAPPING AND EXORIBONUCLEASE PROTEIN"/>
    <property type="match status" value="1"/>
</dbReference>
<dbReference type="GO" id="GO:0046872">
    <property type="term" value="F:metal ion binding"/>
    <property type="evidence" value="ECO:0007669"/>
    <property type="project" value="UniProtKB-KW"/>
</dbReference>
<dbReference type="InterPro" id="IPR039039">
    <property type="entry name" value="RAI1-like_fam"/>
</dbReference>
<dbReference type="GO" id="GO:0000956">
    <property type="term" value="P:nuclear-transcribed mRNA catabolic process"/>
    <property type="evidence" value="ECO:0007669"/>
    <property type="project" value="TreeGrafter"/>
</dbReference>
<dbReference type="GO" id="GO:0110155">
    <property type="term" value="P:NAD-cap decapping"/>
    <property type="evidence" value="ECO:0007669"/>
    <property type="project" value="TreeGrafter"/>
</dbReference>
<dbReference type="EMBL" id="CP000582">
    <property type="protein sequence ID" value="ABO94530.1"/>
    <property type="molecule type" value="Genomic_DNA"/>
</dbReference>
<evidence type="ECO:0000256" key="3">
    <source>
        <dbReference type="SAM" id="MobiDB-lite"/>
    </source>
</evidence>
<feature type="compositionally biased region" description="Low complexity" evidence="3">
    <location>
        <begin position="13"/>
        <end position="22"/>
    </location>
</feature>
<dbReference type="OrthoDB" id="5853397at2759"/>
<dbReference type="GO" id="GO:0034353">
    <property type="term" value="F:mRNA 5'-diphosphatase activity"/>
    <property type="evidence" value="ECO:0007669"/>
    <property type="project" value="TreeGrafter"/>
</dbReference>
<feature type="compositionally biased region" description="Basic and acidic residues" evidence="3">
    <location>
        <begin position="1"/>
        <end position="10"/>
    </location>
</feature>
<keyword evidence="2" id="KW-0378">Hydrolase</keyword>
<gene>
    <name evidence="5" type="ORF">OSTLU_14335</name>
</gene>
<sequence>MPESSARSRDAVSGSSDVLSSSNRGRRKRARAADDVTGPSLLGFVQVDVRSLDAAAVRAPKYEEPLECGQVSKRRDERLTTYDATNLRRLRGVNAGAGADLNQGFGTFRDRDRREIYPAPVHVIFGAIEASGQTKVLEDVDVITWRGNMSKLLTTAWNVSEAWTMEAELVNNRTIVLNVKETEEGLRKALTRDGRDERMCYWGYAFEEAACSEKPFEEPVDCMECFCCVVKTKMGDLNVLMAGEVDCFEGDAELANYVELKTSRVMNDERQVKRFEKEKLLKWWAQSFALGVRRIMVGFRDDHGRVVKTQMLETLKLPGYVVKHANSWTPKDALRCASAVLTKLKELLADEPSGTRVRVEYEPKKAKHRVNFIRDDSIPDFLPADARAKLMNDGSWRERGPQPTARPTSASEPPRDAPAPELSETASAMSIRARTEGRTNRIEYIRSLGPAALLYMQGKDPRRTLRGRVDDDTMGGIGIDPSIWIQQKANYTGIDAQTSPQMMNYDHKAAPASSAKSSGARRASSSGVGDAHDRASTENSDRENSQN</sequence>
<evidence type="ECO:0000259" key="4">
    <source>
        <dbReference type="Pfam" id="PF08652"/>
    </source>
</evidence>
<dbReference type="GO" id="GO:0005829">
    <property type="term" value="C:cytosol"/>
    <property type="evidence" value="ECO:0007669"/>
    <property type="project" value="TreeGrafter"/>
</dbReference>
<feature type="compositionally biased region" description="Low complexity" evidence="3">
    <location>
        <begin position="510"/>
        <end position="527"/>
    </location>
</feature>
<evidence type="ECO:0000313" key="6">
    <source>
        <dbReference type="Proteomes" id="UP000001568"/>
    </source>
</evidence>
<comment type="similarity">
    <text evidence="1 2">Belongs to the DXO/Dom3Z family.</text>
</comment>
<keyword evidence="2" id="KW-0547">Nucleotide-binding</keyword>
<feature type="region of interest" description="Disordered" evidence="3">
    <location>
        <begin position="392"/>
        <end position="434"/>
    </location>
</feature>
<feature type="compositionally biased region" description="Basic and acidic residues" evidence="3">
    <location>
        <begin position="530"/>
        <end position="547"/>
    </location>
</feature>
<feature type="region of interest" description="Disordered" evidence="3">
    <location>
        <begin position="504"/>
        <end position="547"/>
    </location>
</feature>
<feature type="region of interest" description="Disordered" evidence="3">
    <location>
        <begin position="1"/>
        <end position="34"/>
    </location>
</feature>
<comment type="subcellular location">
    <subcellularLocation>
        <location evidence="2">Nucleus</location>
    </subcellularLocation>
</comment>
<dbReference type="EC" id="3.6.1.-" evidence="2"/>
<keyword evidence="2" id="KW-0540">Nuclease</keyword>
<evidence type="ECO:0000313" key="5">
    <source>
        <dbReference type="EMBL" id="ABO94530.1"/>
    </source>
</evidence>